<dbReference type="OrthoDB" id="199378at2"/>
<feature type="transmembrane region" description="Helical" evidence="4">
    <location>
        <begin position="53"/>
        <end position="71"/>
    </location>
</feature>
<comment type="caution">
    <text evidence="5">The sequence shown here is derived from an EMBL/GenBank/DDBJ whole genome shotgun (WGS) entry which is preliminary data.</text>
</comment>
<protein>
    <submittedName>
        <fullName evidence="5">MFS transporter</fullName>
    </submittedName>
</protein>
<evidence type="ECO:0000256" key="4">
    <source>
        <dbReference type="SAM" id="Phobius"/>
    </source>
</evidence>
<reference evidence="5 6" key="1">
    <citation type="submission" date="2019-06" db="EMBL/GenBank/DDBJ databases">
        <title>Draft genome of Aliikangiella marina GYP-15.</title>
        <authorList>
            <person name="Wang G."/>
        </authorList>
    </citation>
    <scope>NUCLEOTIDE SEQUENCE [LARGE SCALE GENOMIC DNA]</scope>
    <source>
        <strain evidence="5 6">GYP-15</strain>
    </source>
</reference>
<dbReference type="Proteomes" id="UP000317839">
    <property type="component" value="Unassembled WGS sequence"/>
</dbReference>
<keyword evidence="1 4" id="KW-0812">Transmembrane</keyword>
<keyword evidence="2 4" id="KW-1133">Transmembrane helix</keyword>
<sequence>MIKALSKIEPHEIKATVISFLLVMILMAAYYILRPVRDAMASDWSDAEVSTLWTINFFFSFAIVAFYGLAASKISIKKLVPSVYGFFASTFILFYLVTTVIDNTTYIDKGFYVWVSVFSLFPLSVFWSFMADIYSREQSKRLFGVITTGASVGAMIGPSIPLLFSDLGTYNLMLLAAVVLLFTLPVVIYLRRLDFTPEQDSFTSPPRNELNALGGNPLAGFKLFLTNPFLLGIGIFLFLYTGIGSFIYFELKNLMADFTREQRTEIWAFMDLATNSLTIIAGLFVTSRLATKFGLGLTLAFLPIIVLGGLLSVAMLPLLSIVVGLQIFRRGGNYAITKPAREMLFTYVDQETRFKAKQVIDVVVYRGGDVFWSWAFTLLTTVIGLGMAGVALVGAGIAGVWASVGIYLGKKAAQQDQQTPLKGESQIG</sequence>
<feature type="transmembrane region" description="Helical" evidence="4">
    <location>
        <begin position="12"/>
        <end position="33"/>
    </location>
</feature>
<evidence type="ECO:0000313" key="6">
    <source>
        <dbReference type="Proteomes" id="UP000317839"/>
    </source>
</evidence>
<keyword evidence="6" id="KW-1185">Reference proteome</keyword>
<evidence type="ECO:0000256" key="1">
    <source>
        <dbReference type="ARBA" id="ARBA00022692"/>
    </source>
</evidence>
<dbReference type="InterPro" id="IPR011701">
    <property type="entry name" value="MFS"/>
</dbReference>
<feature type="transmembrane region" description="Helical" evidence="4">
    <location>
        <begin position="142"/>
        <end position="164"/>
    </location>
</feature>
<feature type="transmembrane region" description="Helical" evidence="4">
    <location>
        <begin position="297"/>
        <end position="328"/>
    </location>
</feature>
<feature type="transmembrane region" description="Helical" evidence="4">
    <location>
        <begin position="266"/>
        <end position="285"/>
    </location>
</feature>
<feature type="transmembrane region" description="Helical" evidence="4">
    <location>
        <begin position="229"/>
        <end position="251"/>
    </location>
</feature>
<evidence type="ECO:0000256" key="3">
    <source>
        <dbReference type="ARBA" id="ARBA00023136"/>
    </source>
</evidence>
<organism evidence="5 6">
    <name type="scientific">Aliikangiella marina</name>
    <dbReference type="NCBI Taxonomy" id="1712262"/>
    <lineage>
        <taxon>Bacteria</taxon>
        <taxon>Pseudomonadati</taxon>
        <taxon>Pseudomonadota</taxon>
        <taxon>Gammaproteobacteria</taxon>
        <taxon>Oceanospirillales</taxon>
        <taxon>Pleioneaceae</taxon>
        <taxon>Aliikangiella</taxon>
    </lineage>
</organism>
<feature type="transmembrane region" description="Helical" evidence="4">
    <location>
        <begin position="113"/>
        <end position="130"/>
    </location>
</feature>
<dbReference type="Pfam" id="PF07690">
    <property type="entry name" value="MFS_1"/>
    <property type="match status" value="1"/>
</dbReference>
<dbReference type="GO" id="GO:0022857">
    <property type="term" value="F:transmembrane transporter activity"/>
    <property type="evidence" value="ECO:0007669"/>
    <property type="project" value="InterPro"/>
</dbReference>
<feature type="transmembrane region" description="Helical" evidence="4">
    <location>
        <begin position="170"/>
        <end position="190"/>
    </location>
</feature>
<dbReference type="InterPro" id="IPR036259">
    <property type="entry name" value="MFS_trans_sf"/>
</dbReference>
<dbReference type="SUPFAM" id="SSF103473">
    <property type="entry name" value="MFS general substrate transporter"/>
    <property type="match status" value="1"/>
</dbReference>
<dbReference type="PANTHER" id="PTHR43596:SF1">
    <property type="entry name" value="ADP,ATP CARRIER PROTEIN"/>
    <property type="match status" value="1"/>
</dbReference>
<dbReference type="AlphaFoldDB" id="A0A545T5I5"/>
<gene>
    <name evidence="5" type="ORF">FLL45_19200</name>
</gene>
<dbReference type="EMBL" id="VIKR01000005">
    <property type="protein sequence ID" value="TQV72428.1"/>
    <property type="molecule type" value="Genomic_DNA"/>
</dbReference>
<feature type="transmembrane region" description="Helical" evidence="4">
    <location>
        <begin position="83"/>
        <end position="101"/>
    </location>
</feature>
<proteinExistence type="predicted"/>
<name>A0A545T5I5_9GAMM</name>
<dbReference type="Gene3D" id="1.20.1250.20">
    <property type="entry name" value="MFS general substrate transporter like domains"/>
    <property type="match status" value="1"/>
</dbReference>
<accession>A0A545T5I5</accession>
<feature type="transmembrane region" description="Helical" evidence="4">
    <location>
        <begin position="371"/>
        <end position="404"/>
    </location>
</feature>
<evidence type="ECO:0000256" key="2">
    <source>
        <dbReference type="ARBA" id="ARBA00022989"/>
    </source>
</evidence>
<evidence type="ECO:0000313" key="5">
    <source>
        <dbReference type="EMBL" id="TQV72428.1"/>
    </source>
</evidence>
<dbReference type="PANTHER" id="PTHR43596">
    <property type="entry name" value="ADP,ATP CARRIER PROTEIN"/>
    <property type="match status" value="1"/>
</dbReference>
<keyword evidence="3 4" id="KW-0472">Membrane</keyword>